<keyword evidence="1" id="KW-0472">Membrane</keyword>
<keyword evidence="2" id="KW-0732">Signal</keyword>
<gene>
    <name evidence="3" type="ORF">QR680_014868</name>
</gene>
<keyword evidence="1" id="KW-1133">Transmembrane helix</keyword>
<feature type="signal peptide" evidence="2">
    <location>
        <begin position="1"/>
        <end position="29"/>
    </location>
</feature>
<organism evidence="3 4">
    <name type="scientific">Steinernema hermaphroditum</name>
    <dbReference type="NCBI Taxonomy" id="289476"/>
    <lineage>
        <taxon>Eukaryota</taxon>
        <taxon>Metazoa</taxon>
        <taxon>Ecdysozoa</taxon>
        <taxon>Nematoda</taxon>
        <taxon>Chromadorea</taxon>
        <taxon>Rhabditida</taxon>
        <taxon>Tylenchina</taxon>
        <taxon>Panagrolaimomorpha</taxon>
        <taxon>Strongyloidoidea</taxon>
        <taxon>Steinernematidae</taxon>
        <taxon>Steinernema</taxon>
    </lineage>
</organism>
<evidence type="ECO:0000313" key="4">
    <source>
        <dbReference type="Proteomes" id="UP001175271"/>
    </source>
</evidence>
<feature type="chain" id="PRO_5041461281" evidence="2">
    <location>
        <begin position="30"/>
        <end position="227"/>
    </location>
</feature>
<keyword evidence="4" id="KW-1185">Reference proteome</keyword>
<dbReference type="EMBL" id="JAUCMV010000002">
    <property type="protein sequence ID" value="KAK0420760.1"/>
    <property type="molecule type" value="Genomic_DNA"/>
</dbReference>
<comment type="caution">
    <text evidence="3">The sequence shown here is derived from an EMBL/GenBank/DDBJ whole genome shotgun (WGS) entry which is preliminary data.</text>
</comment>
<protein>
    <submittedName>
        <fullName evidence="3">Uncharacterized protein</fullName>
    </submittedName>
</protein>
<sequence length="227" mass="25806">MDSAVPPHSPLRMMWKSVVLLLLLSIADALAGNASRAIVFSSAIEEFYQEALKMNSTPKEFFDLVALKFPEHVCDVGNDCIEAHKWLRKKEYMTHLDLRIIVSMGITSALLFVIIIVAFVHFVVLRHIPVFKMQENPKLLAAARRIAEIMRKDKPTDVEKVELGKLARELFNAQNESLLRDDEHKKAFPLDFQPDTSLSADQQLKQVLYGDPKNKPVQLAQEARDDI</sequence>
<keyword evidence="1" id="KW-0812">Transmembrane</keyword>
<evidence type="ECO:0000256" key="2">
    <source>
        <dbReference type="SAM" id="SignalP"/>
    </source>
</evidence>
<dbReference type="AlphaFoldDB" id="A0AA39IAC7"/>
<dbReference type="Proteomes" id="UP001175271">
    <property type="component" value="Unassembled WGS sequence"/>
</dbReference>
<accession>A0AA39IAC7</accession>
<name>A0AA39IAC7_9BILA</name>
<proteinExistence type="predicted"/>
<reference evidence="3" key="1">
    <citation type="submission" date="2023-06" db="EMBL/GenBank/DDBJ databases">
        <title>Genomic analysis of the entomopathogenic nematode Steinernema hermaphroditum.</title>
        <authorList>
            <person name="Schwarz E.M."/>
            <person name="Heppert J.K."/>
            <person name="Baniya A."/>
            <person name="Schwartz H.T."/>
            <person name="Tan C.-H."/>
            <person name="Antoshechkin I."/>
            <person name="Sternberg P.W."/>
            <person name="Goodrich-Blair H."/>
            <person name="Dillman A.R."/>
        </authorList>
    </citation>
    <scope>NUCLEOTIDE SEQUENCE</scope>
    <source>
        <strain evidence="3">PS9179</strain>
        <tissue evidence="3">Whole animal</tissue>
    </source>
</reference>
<evidence type="ECO:0000256" key="1">
    <source>
        <dbReference type="SAM" id="Phobius"/>
    </source>
</evidence>
<feature type="transmembrane region" description="Helical" evidence="1">
    <location>
        <begin position="100"/>
        <end position="125"/>
    </location>
</feature>
<evidence type="ECO:0000313" key="3">
    <source>
        <dbReference type="EMBL" id="KAK0420760.1"/>
    </source>
</evidence>